<dbReference type="VEuPathDB" id="VectorBase:ASIC005811"/>
<dbReference type="Proteomes" id="UP000030765">
    <property type="component" value="Unassembled WGS sequence"/>
</dbReference>
<reference evidence="2 4" key="1">
    <citation type="journal article" date="2014" name="BMC Genomics">
        <title>Genome sequence of Anopheles sinensis provides insight into genetics basis of mosquito competence for malaria parasites.</title>
        <authorList>
            <person name="Zhou D."/>
            <person name="Zhang D."/>
            <person name="Ding G."/>
            <person name="Shi L."/>
            <person name="Hou Q."/>
            <person name="Ye Y."/>
            <person name="Xu Y."/>
            <person name="Zhou H."/>
            <person name="Xiong C."/>
            <person name="Li S."/>
            <person name="Yu J."/>
            <person name="Hong S."/>
            <person name="Yu X."/>
            <person name="Zou P."/>
            <person name="Chen C."/>
            <person name="Chang X."/>
            <person name="Wang W."/>
            <person name="Lv Y."/>
            <person name="Sun Y."/>
            <person name="Ma L."/>
            <person name="Shen B."/>
            <person name="Zhu C."/>
        </authorList>
    </citation>
    <scope>NUCLEOTIDE SEQUENCE [LARGE SCALE GENOMIC DNA]</scope>
</reference>
<dbReference type="AlphaFoldDB" id="A0A084VKP1"/>
<protein>
    <submittedName>
        <fullName evidence="2 3">Sodium channel protein type 9 subunit alpha</fullName>
    </submittedName>
</protein>
<proteinExistence type="predicted"/>
<dbReference type="GO" id="GO:0034220">
    <property type="term" value="P:monoatomic ion transmembrane transport"/>
    <property type="evidence" value="ECO:0007669"/>
    <property type="project" value="UniProtKB-KW"/>
</dbReference>
<evidence type="ECO:0000256" key="1">
    <source>
        <dbReference type="SAM" id="MobiDB-lite"/>
    </source>
</evidence>
<evidence type="ECO:0000313" key="4">
    <source>
        <dbReference type="Proteomes" id="UP000030765"/>
    </source>
</evidence>
<dbReference type="EMBL" id="KE524948">
    <property type="protein sequence ID" value="KFB38535.1"/>
    <property type="molecule type" value="Genomic_DNA"/>
</dbReference>
<keyword evidence="2" id="KW-0407">Ion channel</keyword>
<sequence>MVSFFPITQAFHPTRPSRSVLVLCRHFQPIRLRQAVKPSSARLAIMRHASIVATNHTPNLMRPPLSGSTGGNTREGEEKEEKTATKRGRPILTASEL</sequence>
<keyword evidence="2" id="KW-0406">Ion transport</keyword>
<reference evidence="3" key="2">
    <citation type="submission" date="2020-05" db="UniProtKB">
        <authorList>
            <consortium name="EnsemblMetazoa"/>
        </authorList>
    </citation>
    <scope>IDENTIFICATION</scope>
</reference>
<organism evidence="2">
    <name type="scientific">Anopheles sinensis</name>
    <name type="common">Mosquito</name>
    <dbReference type="NCBI Taxonomy" id="74873"/>
    <lineage>
        <taxon>Eukaryota</taxon>
        <taxon>Metazoa</taxon>
        <taxon>Ecdysozoa</taxon>
        <taxon>Arthropoda</taxon>
        <taxon>Hexapoda</taxon>
        <taxon>Insecta</taxon>
        <taxon>Pterygota</taxon>
        <taxon>Neoptera</taxon>
        <taxon>Endopterygota</taxon>
        <taxon>Diptera</taxon>
        <taxon>Nematocera</taxon>
        <taxon>Culicoidea</taxon>
        <taxon>Culicidae</taxon>
        <taxon>Anophelinae</taxon>
        <taxon>Anopheles</taxon>
    </lineage>
</organism>
<name>A0A084VKP1_ANOSI</name>
<dbReference type="EMBL" id="ATLV01014236">
    <property type="status" value="NOT_ANNOTATED_CDS"/>
    <property type="molecule type" value="Genomic_DNA"/>
</dbReference>
<gene>
    <name evidence="2" type="ORF">ZHAS_00005811</name>
</gene>
<evidence type="ECO:0000313" key="2">
    <source>
        <dbReference type="EMBL" id="KFB38535.1"/>
    </source>
</evidence>
<keyword evidence="2" id="KW-0813">Transport</keyword>
<dbReference type="EnsemblMetazoa" id="ASIC005811-RA">
    <property type="protein sequence ID" value="ASIC005811-PA"/>
    <property type="gene ID" value="ASIC005811"/>
</dbReference>
<feature type="region of interest" description="Disordered" evidence="1">
    <location>
        <begin position="55"/>
        <end position="97"/>
    </location>
</feature>
<keyword evidence="4" id="KW-1185">Reference proteome</keyword>
<feature type="compositionally biased region" description="Basic and acidic residues" evidence="1">
    <location>
        <begin position="74"/>
        <end position="84"/>
    </location>
</feature>
<evidence type="ECO:0000313" key="3">
    <source>
        <dbReference type="EnsemblMetazoa" id="ASIC005811-PA"/>
    </source>
</evidence>
<accession>A0A084VKP1</accession>